<evidence type="ECO:0000256" key="1">
    <source>
        <dbReference type="SAM" id="Phobius"/>
    </source>
</evidence>
<organism evidence="2 3">
    <name type="scientific">Methylophilus aquaticus</name>
    <dbReference type="NCBI Taxonomy" id="1971610"/>
    <lineage>
        <taxon>Bacteria</taxon>
        <taxon>Pseudomonadati</taxon>
        <taxon>Pseudomonadota</taxon>
        <taxon>Betaproteobacteria</taxon>
        <taxon>Nitrosomonadales</taxon>
        <taxon>Methylophilaceae</taxon>
        <taxon>Methylophilus</taxon>
    </lineage>
</organism>
<dbReference type="EMBL" id="JAVCAP010000015">
    <property type="protein sequence ID" value="MDP8567868.1"/>
    <property type="molecule type" value="Genomic_DNA"/>
</dbReference>
<keyword evidence="1" id="KW-1133">Transmembrane helix</keyword>
<keyword evidence="1" id="KW-0472">Membrane</keyword>
<keyword evidence="3" id="KW-1185">Reference proteome</keyword>
<name>A0ABT9JTG0_9PROT</name>
<reference evidence="3" key="1">
    <citation type="journal article" date="2019" name="Int. J. Syst. Evol. Microbiol.">
        <title>The Global Catalogue of Microorganisms (GCM) 10K type strain sequencing project: providing services to taxonomists for standard genome sequencing and annotation.</title>
        <authorList>
            <consortium name="The Broad Institute Genomics Platform"/>
            <consortium name="The Broad Institute Genome Sequencing Center for Infectious Disease"/>
            <person name="Wu L."/>
            <person name="Ma J."/>
        </authorList>
    </citation>
    <scope>NUCLEOTIDE SEQUENCE [LARGE SCALE GENOMIC DNA]</scope>
    <source>
        <strain evidence="3">VKM B-3159</strain>
    </source>
</reference>
<keyword evidence="1" id="KW-0812">Transmembrane</keyword>
<protein>
    <submittedName>
        <fullName evidence="2">Uncharacterized protein</fullName>
    </submittedName>
</protein>
<sequence length="90" mass="10982">MAHKNAVLLIQFYRQRPLRWLSSVWKFHHYAKLIIESERDALTGLLNRKTFDHCVSKILLNDYKPEYRFLLHYYLVILYLVILISIFSKR</sequence>
<accession>A0ABT9JTG0</accession>
<gene>
    <name evidence="2" type="ORF">Q9291_08390</name>
</gene>
<dbReference type="RefSeq" id="WP_306389591.1">
    <property type="nucleotide sequence ID" value="NZ_JAVCAP010000015.1"/>
</dbReference>
<comment type="caution">
    <text evidence="2">The sequence shown here is derived from an EMBL/GenBank/DDBJ whole genome shotgun (WGS) entry which is preliminary data.</text>
</comment>
<feature type="transmembrane region" description="Helical" evidence="1">
    <location>
        <begin position="69"/>
        <end position="87"/>
    </location>
</feature>
<dbReference type="Proteomes" id="UP001225906">
    <property type="component" value="Unassembled WGS sequence"/>
</dbReference>
<proteinExistence type="predicted"/>
<evidence type="ECO:0000313" key="3">
    <source>
        <dbReference type="Proteomes" id="UP001225906"/>
    </source>
</evidence>
<evidence type="ECO:0000313" key="2">
    <source>
        <dbReference type="EMBL" id="MDP8567868.1"/>
    </source>
</evidence>